<dbReference type="AlphaFoldDB" id="B1ZXZ6"/>
<comment type="subcellular location">
    <subcellularLocation>
        <location evidence="1">Cytoplasm</location>
    </subcellularLocation>
</comment>
<keyword evidence="3" id="KW-0963">Cytoplasm</keyword>
<dbReference type="OrthoDB" id="9809047at2"/>
<dbReference type="KEGG" id="ote:Oter_1912"/>
<gene>
    <name evidence="6" type="ordered locus">Oter_1912</name>
</gene>
<dbReference type="SUPFAM" id="SSF55594">
    <property type="entry name" value="HPr-like"/>
    <property type="match status" value="1"/>
</dbReference>
<dbReference type="InterPro" id="IPR035895">
    <property type="entry name" value="HPr-like_sf"/>
</dbReference>
<sequence>MNKGDATPSAQQLTKELVVQNKMGIHARPAAMIVRITNRYKADVFVEKDEEQVNGKSIMGLMMLAAGKGSLVRFIASGEDAAAMLNELEQLFARKFDEA</sequence>
<dbReference type="STRING" id="452637.Oter_1912"/>
<dbReference type="CDD" id="cd00367">
    <property type="entry name" value="PTS-HPr_like"/>
    <property type="match status" value="1"/>
</dbReference>
<dbReference type="InterPro" id="IPR001020">
    <property type="entry name" value="PTS_HPr_His_P_site"/>
</dbReference>
<dbReference type="PROSITE" id="PS51350">
    <property type="entry name" value="PTS_HPR_DOM"/>
    <property type="match status" value="1"/>
</dbReference>
<keyword evidence="7" id="KW-1185">Reference proteome</keyword>
<dbReference type="InterPro" id="IPR050399">
    <property type="entry name" value="HPr"/>
</dbReference>
<keyword evidence="4" id="KW-0598">Phosphotransferase system</keyword>
<feature type="domain" description="HPr" evidence="5">
    <location>
        <begin position="12"/>
        <end position="99"/>
    </location>
</feature>
<dbReference type="GO" id="GO:0009401">
    <property type="term" value="P:phosphoenolpyruvate-dependent sugar phosphotransferase system"/>
    <property type="evidence" value="ECO:0007669"/>
    <property type="project" value="UniProtKB-KW"/>
</dbReference>
<dbReference type="RefSeq" id="WP_012374732.1">
    <property type="nucleotide sequence ID" value="NC_010571.1"/>
</dbReference>
<evidence type="ECO:0000256" key="2">
    <source>
        <dbReference type="ARBA" id="ARBA00010736"/>
    </source>
</evidence>
<comment type="similarity">
    <text evidence="2">Belongs to the HPr family.</text>
</comment>
<dbReference type="PRINTS" id="PR00107">
    <property type="entry name" value="PHOSPHOCPHPR"/>
</dbReference>
<evidence type="ECO:0000256" key="4">
    <source>
        <dbReference type="ARBA" id="ARBA00022683"/>
    </source>
</evidence>
<evidence type="ECO:0000256" key="1">
    <source>
        <dbReference type="ARBA" id="ARBA00004496"/>
    </source>
</evidence>
<dbReference type="GO" id="GO:0005737">
    <property type="term" value="C:cytoplasm"/>
    <property type="evidence" value="ECO:0007669"/>
    <property type="project" value="UniProtKB-SubCell"/>
</dbReference>
<evidence type="ECO:0000256" key="3">
    <source>
        <dbReference type="ARBA" id="ARBA00022490"/>
    </source>
</evidence>
<dbReference type="InterPro" id="IPR002114">
    <property type="entry name" value="PTS_HPr_Ser_P_site"/>
</dbReference>
<dbReference type="Pfam" id="PF00381">
    <property type="entry name" value="PTS-HPr"/>
    <property type="match status" value="1"/>
</dbReference>
<dbReference type="PROSITE" id="PS00369">
    <property type="entry name" value="PTS_HPR_HIS"/>
    <property type="match status" value="1"/>
</dbReference>
<dbReference type="Gene3D" id="3.30.1340.10">
    <property type="entry name" value="HPr-like"/>
    <property type="match status" value="1"/>
</dbReference>
<dbReference type="GO" id="GO:0016740">
    <property type="term" value="F:transferase activity"/>
    <property type="evidence" value="ECO:0007669"/>
    <property type="project" value="UniProtKB-KW"/>
</dbReference>
<accession>B1ZXZ6</accession>
<dbReference type="EMBL" id="CP001032">
    <property type="protein sequence ID" value="ACB75195.1"/>
    <property type="molecule type" value="Genomic_DNA"/>
</dbReference>
<dbReference type="Proteomes" id="UP000007013">
    <property type="component" value="Chromosome"/>
</dbReference>
<evidence type="ECO:0000313" key="7">
    <source>
        <dbReference type="Proteomes" id="UP000007013"/>
    </source>
</evidence>
<protein>
    <submittedName>
        <fullName evidence="6">Phosphotransferase system, phosphocarrier protein HPr</fullName>
    </submittedName>
</protein>
<dbReference type="HOGENOM" id="CLU_136230_1_1_0"/>
<evidence type="ECO:0000313" key="6">
    <source>
        <dbReference type="EMBL" id="ACB75195.1"/>
    </source>
</evidence>
<name>B1ZXZ6_OPITP</name>
<reference evidence="6 7" key="1">
    <citation type="journal article" date="2011" name="J. Bacteriol.">
        <title>Genome sequence of the verrucomicrobium Opitutus terrae PB90-1, an abundant inhabitant of rice paddy soil ecosystems.</title>
        <authorList>
            <person name="van Passel M.W."/>
            <person name="Kant R."/>
            <person name="Palva A."/>
            <person name="Copeland A."/>
            <person name="Lucas S."/>
            <person name="Lapidus A."/>
            <person name="Glavina del Rio T."/>
            <person name="Pitluck S."/>
            <person name="Goltsman E."/>
            <person name="Clum A."/>
            <person name="Sun H."/>
            <person name="Schmutz J."/>
            <person name="Larimer F.W."/>
            <person name="Land M.L."/>
            <person name="Hauser L."/>
            <person name="Kyrpides N."/>
            <person name="Mikhailova N."/>
            <person name="Richardson P.P."/>
            <person name="Janssen P.H."/>
            <person name="de Vos W.M."/>
            <person name="Smidt H."/>
        </authorList>
    </citation>
    <scope>NUCLEOTIDE SEQUENCE [LARGE SCALE GENOMIC DNA]</scope>
    <source>
        <strain evidence="7">DSM 11246 / JCM 15787 / PB90-1</strain>
    </source>
</reference>
<proteinExistence type="inferred from homology"/>
<dbReference type="eggNOG" id="COG1925">
    <property type="taxonomic scope" value="Bacteria"/>
</dbReference>
<organism evidence="6 7">
    <name type="scientific">Opitutus terrae (strain DSM 11246 / JCM 15787 / PB90-1)</name>
    <dbReference type="NCBI Taxonomy" id="452637"/>
    <lineage>
        <taxon>Bacteria</taxon>
        <taxon>Pseudomonadati</taxon>
        <taxon>Verrucomicrobiota</taxon>
        <taxon>Opitutia</taxon>
        <taxon>Opitutales</taxon>
        <taxon>Opitutaceae</taxon>
        <taxon>Opitutus</taxon>
    </lineage>
</organism>
<keyword evidence="6" id="KW-0808">Transferase</keyword>
<dbReference type="PROSITE" id="PS00589">
    <property type="entry name" value="PTS_HPR_SER"/>
    <property type="match status" value="1"/>
</dbReference>
<evidence type="ECO:0000259" key="5">
    <source>
        <dbReference type="PROSITE" id="PS51350"/>
    </source>
</evidence>
<dbReference type="InterPro" id="IPR000032">
    <property type="entry name" value="HPr-like"/>
</dbReference>
<dbReference type="PANTHER" id="PTHR33705">
    <property type="entry name" value="PHOSPHOCARRIER PROTEIN HPR"/>
    <property type="match status" value="1"/>
</dbReference>
<dbReference type="NCBIfam" id="TIGR01003">
    <property type="entry name" value="PTS_HPr_family"/>
    <property type="match status" value="1"/>
</dbReference>
<dbReference type="PANTHER" id="PTHR33705:SF2">
    <property type="entry name" value="PHOSPHOCARRIER PROTEIN NPR"/>
    <property type="match status" value="1"/>
</dbReference>